<keyword evidence="9" id="KW-1185">Reference proteome</keyword>
<accession>G0QPX5</accession>
<feature type="non-terminal residue" evidence="8">
    <location>
        <position position="964"/>
    </location>
</feature>
<keyword evidence="3 5" id="KW-1133">Transmembrane helix</keyword>
<dbReference type="GO" id="GO:0005216">
    <property type="term" value="F:monoatomic ion channel activity"/>
    <property type="evidence" value="ECO:0007669"/>
    <property type="project" value="InterPro"/>
</dbReference>
<dbReference type="GO" id="GO:0016020">
    <property type="term" value="C:membrane"/>
    <property type="evidence" value="ECO:0007669"/>
    <property type="project" value="UniProtKB-SubCell"/>
</dbReference>
<dbReference type="EMBL" id="GL983586">
    <property type="protein sequence ID" value="EGR32730.1"/>
    <property type="molecule type" value="Genomic_DNA"/>
</dbReference>
<comment type="subcellular location">
    <subcellularLocation>
        <location evidence="1">Membrane</location>
        <topology evidence="1">Multi-pass membrane protein</topology>
    </subcellularLocation>
</comment>
<evidence type="ECO:0000313" key="8">
    <source>
        <dbReference type="EMBL" id="EGR32730.1"/>
    </source>
</evidence>
<dbReference type="InterPro" id="IPR005821">
    <property type="entry name" value="Ion_trans_dom"/>
</dbReference>
<feature type="domain" description="RyR/IP3R Homology associated" evidence="7">
    <location>
        <begin position="250"/>
        <end position="352"/>
    </location>
</feature>
<dbReference type="PANTHER" id="PTHR13715:SF99">
    <property type="entry name" value="INOSITOL 1,4,5-TRISPHOSPHATE RECEPTOR-LIKE PROTEIN A"/>
    <property type="match status" value="1"/>
</dbReference>
<gene>
    <name evidence="8" type="ORF">IMG5_072330</name>
</gene>
<dbReference type="OrthoDB" id="313186at2759"/>
<evidence type="ECO:0000256" key="2">
    <source>
        <dbReference type="ARBA" id="ARBA00022692"/>
    </source>
</evidence>
<feature type="transmembrane region" description="Helical" evidence="5">
    <location>
        <begin position="846"/>
        <end position="869"/>
    </location>
</feature>
<feature type="domain" description="Ion transport" evidence="6">
    <location>
        <begin position="620"/>
        <end position="874"/>
    </location>
</feature>
<feature type="transmembrane region" description="Helical" evidence="5">
    <location>
        <begin position="615"/>
        <end position="632"/>
    </location>
</feature>
<dbReference type="InParanoid" id="G0QPX5"/>
<proteinExistence type="predicted"/>
<evidence type="ECO:0000313" key="9">
    <source>
        <dbReference type="Proteomes" id="UP000008983"/>
    </source>
</evidence>
<feature type="transmembrane region" description="Helical" evidence="5">
    <location>
        <begin position="764"/>
        <end position="784"/>
    </location>
</feature>
<sequence length="964" mass="115657">QQQQKSPSLSFMPQRRISQSNQILNTIQQVDQILEMKQLKRLQINIILSKQQYDQKFEVNKQHQVQNQKKANLQDLELIQSQQLNKLVQIQVNVKLDNSKSFQKCLKQYLIILQKVNKSDLQIRLNALKVLRNISNFNKDFQIYESIQNDLCEIGFMKLLCNVIINEVNENTKTEFIIGLNDFMNESNQQIKSAFYNYLVQDENNQFLLTLQNFLLSSFKQFKEYIIQPNFNILNNQIKYNNQFQEYIKQKVKKSFQVLELIKLSCKQNYIEMQNFYRNQVNLDGCIKKQSINFIILISDIFSKYHKQINEENLHFGKQIIETLIQMIIGPCKENQKILAQSKIFENIQDIMNELFEKDIIKLEYQGDFIEFNNKILFLIYLLFEGNQDQQVIQKLCKLINPRLFYNQIIKHYKNYSQIQGLLKNKHKGLYLCSINFFSNKQKKNEFLSTLNIEQLDKFIMDNEKYLSKKYKFIESWLYQLKSQQLLSLCNKNYIIIQYLSFVNNTFKKMCKEIIEQQDEQLKKNIIQIKQQIVSIEIINQQNLVQKIYFPKDPLTQYLSKTTKERFLENAIINSANDKIKFLLSFNQIFQDEMKHFLKLRAIGIYFHLSIIKNAKNLNLFLIFIINLFLFFDQYDDNFICIFITYLQILSTFLILFFWMILKFPLEYFLSIFLFNIFFFFFRYTEIQRKYQSRIKKNKYQNIFRIYNFFKSSHILYLIINILVSVIGLCFSKIFYTFLLLDIIDRSPVLKNIIKPVTINAKQLLLSVIIGCTFLYIYSALGYYSDIKKTLIYTNNQNYEICSTPWDCFTFILGQALRQGGGIGDLIQMPDPINHSQYYYRFIYDLTFYLIINVIWLNIIFGIIIDAFAELRDAKNAKDFDQQNKCFICNLERDVFENQGLNFKKHRKKEHNIWNYIYYIVYLQQKDKNSFNGTDYYIQNKLKNDDITWYPIGRAIQIECLKDE</sequence>
<name>G0QPX5_ICHMU</name>
<dbReference type="AlphaFoldDB" id="G0QPX5"/>
<evidence type="ECO:0000256" key="1">
    <source>
        <dbReference type="ARBA" id="ARBA00004141"/>
    </source>
</evidence>
<evidence type="ECO:0000259" key="6">
    <source>
        <dbReference type="Pfam" id="PF00520"/>
    </source>
</evidence>
<keyword evidence="2 5" id="KW-0812">Transmembrane</keyword>
<feature type="transmembrane region" description="Helical" evidence="5">
    <location>
        <begin position="668"/>
        <end position="685"/>
    </location>
</feature>
<organism evidence="8 9">
    <name type="scientific">Ichthyophthirius multifiliis</name>
    <name type="common">White spot disease agent</name>
    <name type="synonym">Ich</name>
    <dbReference type="NCBI Taxonomy" id="5932"/>
    <lineage>
        <taxon>Eukaryota</taxon>
        <taxon>Sar</taxon>
        <taxon>Alveolata</taxon>
        <taxon>Ciliophora</taxon>
        <taxon>Intramacronucleata</taxon>
        <taxon>Oligohymenophorea</taxon>
        <taxon>Hymenostomatida</taxon>
        <taxon>Ophryoglenina</taxon>
        <taxon>Ichthyophthirius</taxon>
    </lineage>
</organism>
<dbReference type="STRING" id="857967.G0QPX5"/>
<dbReference type="Proteomes" id="UP000008983">
    <property type="component" value="Unassembled WGS sequence"/>
</dbReference>
<dbReference type="GeneID" id="14908895"/>
<evidence type="ECO:0000256" key="5">
    <source>
        <dbReference type="SAM" id="Phobius"/>
    </source>
</evidence>
<dbReference type="Pfam" id="PF00520">
    <property type="entry name" value="Ion_trans"/>
    <property type="match status" value="1"/>
</dbReference>
<dbReference type="PANTHER" id="PTHR13715">
    <property type="entry name" value="RYANODINE RECEPTOR AND IP3 RECEPTOR"/>
    <property type="match status" value="1"/>
</dbReference>
<dbReference type="InterPro" id="IPR013662">
    <property type="entry name" value="RIH_assoc-dom"/>
</dbReference>
<evidence type="ECO:0000256" key="3">
    <source>
        <dbReference type="ARBA" id="ARBA00022989"/>
    </source>
</evidence>
<feature type="transmembrane region" description="Helical" evidence="5">
    <location>
        <begin position="715"/>
        <end position="744"/>
    </location>
</feature>
<dbReference type="RefSeq" id="XP_004036716.1">
    <property type="nucleotide sequence ID" value="XM_004036668.1"/>
</dbReference>
<feature type="non-terminal residue" evidence="8">
    <location>
        <position position="1"/>
    </location>
</feature>
<dbReference type="eggNOG" id="KOG3533">
    <property type="taxonomic scope" value="Eukaryota"/>
</dbReference>
<dbReference type="Pfam" id="PF08454">
    <property type="entry name" value="RIH_assoc"/>
    <property type="match status" value="1"/>
</dbReference>
<evidence type="ECO:0000259" key="7">
    <source>
        <dbReference type="Pfam" id="PF08454"/>
    </source>
</evidence>
<feature type="transmembrane region" description="Helical" evidence="5">
    <location>
        <begin position="639"/>
        <end position="662"/>
    </location>
</feature>
<dbReference type="InterPro" id="IPR015925">
    <property type="entry name" value="Ryanodine_IP3_receptor"/>
</dbReference>
<evidence type="ECO:0000256" key="4">
    <source>
        <dbReference type="ARBA" id="ARBA00023136"/>
    </source>
</evidence>
<dbReference type="GO" id="GO:0006816">
    <property type="term" value="P:calcium ion transport"/>
    <property type="evidence" value="ECO:0007669"/>
    <property type="project" value="InterPro"/>
</dbReference>
<reference evidence="8 9" key="1">
    <citation type="submission" date="2011-07" db="EMBL/GenBank/DDBJ databases">
        <authorList>
            <person name="Coyne R."/>
            <person name="Brami D."/>
            <person name="Johnson J."/>
            <person name="Hostetler J."/>
            <person name="Hannick L."/>
            <person name="Clark T."/>
            <person name="Cassidy-Hanley D."/>
            <person name="Inman J."/>
        </authorList>
    </citation>
    <scope>NUCLEOTIDE SEQUENCE [LARGE SCALE GENOMIC DNA]</scope>
    <source>
        <strain evidence="8 9">G5</strain>
    </source>
</reference>
<evidence type="ECO:0008006" key="10">
    <source>
        <dbReference type="Google" id="ProtNLM"/>
    </source>
</evidence>
<protein>
    <recommendedName>
        <fullName evidence="10">MIR domain protein</fullName>
    </recommendedName>
</protein>
<dbReference type="Gene3D" id="1.10.287.70">
    <property type="match status" value="1"/>
</dbReference>
<dbReference type="OMA" id="FWISSHM"/>
<keyword evidence="4 5" id="KW-0472">Membrane</keyword>